<dbReference type="RefSeq" id="XP_009534034.1">
    <property type="nucleotide sequence ID" value="XM_009535739.1"/>
</dbReference>
<proteinExistence type="predicted"/>
<keyword evidence="3" id="KW-1185">Reference proteome</keyword>
<feature type="non-terminal residue" evidence="2">
    <location>
        <position position="114"/>
    </location>
</feature>
<feature type="compositionally biased region" description="Low complexity" evidence="1">
    <location>
        <begin position="102"/>
        <end position="114"/>
    </location>
</feature>
<accession>G5A046</accession>
<organism evidence="2 3">
    <name type="scientific">Phytophthora sojae (strain P6497)</name>
    <name type="common">Soybean stem and root rot agent</name>
    <name type="synonym">Phytophthora megasperma f. sp. glycines</name>
    <dbReference type="NCBI Taxonomy" id="1094619"/>
    <lineage>
        <taxon>Eukaryota</taxon>
        <taxon>Sar</taxon>
        <taxon>Stramenopiles</taxon>
        <taxon>Oomycota</taxon>
        <taxon>Peronosporomycetes</taxon>
        <taxon>Peronosporales</taxon>
        <taxon>Peronosporaceae</taxon>
        <taxon>Phytophthora</taxon>
    </lineage>
</organism>
<feature type="region of interest" description="Disordered" evidence="1">
    <location>
        <begin position="1"/>
        <end position="61"/>
    </location>
</feature>
<feature type="compositionally biased region" description="Low complexity" evidence="1">
    <location>
        <begin position="11"/>
        <end position="20"/>
    </location>
</feature>
<dbReference type="KEGG" id="psoj:PHYSODRAFT_287322"/>
<feature type="compositionally biased region" description="Basic and acidic residues" evidence="1">
    <location>
        <begin position="1"/>
        <end position="10"/>
    </location>
</feature>
<protein>
    <submittedName>
        <fullName evidence="2">Uncharacterized protein</fullName>
    </submittedName>
</protein>
<name>G5A046_PHYSP</name>
<evidence type="ECO:0000313" key="2">
    <source>
        <dbReference type="EMBL" id="EGZ11289.1"/>
    </source>
</evidence>
<dbReference type="Proteomes" id="UP000002640">
    <property type="component" value="Unassembled WGS sequence"/>
</dbReference>
<evidence type="ECO:0000256" key="1">
    <source>
        <dbReference type="SAM" id="MobiDB-lite"/>
    </source>
</evidence>
<evidence type="ECO:0000313" key="3">
    <source>
        <dbReference type="Proteomes" id="UP000002640"/>
    </source>
</evidence>
<feature type="compositionally biased region" description="Polar residues" evidence="1">
    <location>
        <begin position="82"/>
        <end position="95"/>
    </location>
</feature>
<dbReference type="AlphaFoldDB" id="G5A046"/>
<reference evidence="2 3" key="1">
    <citation type="journal article" date="2006" name="Science">
        <title>Phytophthora genome sequences uncover evolutionary origins and mechanisms of pathogenesis.</title>
        <authorList>
            <person name="Tyler B.M."/>
            <person name="Tripathy S."/>
            <person name="Zhang X."/>
            <person name="Dehal P."/>
            <person name="Jiang R.H."/>
            <person name="Aerts A."/>
            <person name="Arredondo F.D."/>
            <person name="Baxter L."/>
            <person name="Bensasson D."/>
            <person name="Beynon J.L."/>
            <person name="Chapman J."/>
            <person name="Damasceno C.M."/>
            <person name="Dorrance A.E."/>
            <person name="Dou D."/>
            <person name="Dickerman A.W."/>
            <person name="Dubchak I.L."/>
            <person name="Garbelotto M."/>
            <person name="Gijzen M."/>
            <person name="Gordon S.G."/>
            <person name="Govers F."/>
            <person name="Grunwald N.J."/>
            <person name="Huang W."/>
            <person name="Ivors K.L."/>
            <person name="Jones R.W."/>
            <person name="Kamoun S."/>
            <person name="Krampis K."/>
            <person name="Lamour K.H."/>
            <person name="Lee M.K."/>
            <person name="McDonald W.H."/>
            <person name="Medina M."/>
            <person name="Meijer H.J."/>
            <person name="Nordberg E.K."/>
            <person name="Maclean D.J."/>
            <person name="Ospina-Giraldo M.D."/>
            <person name="Morris P.F."/>
            <person name="Phuntumart V."/>
            <person name="Putnam N.H."/>
            <person name="Rash S."/>
            <person name="Rose J.K."/>
            <person name="Sakihama Y."/>
            <person name="Salamov A.A."/>
            <person name="Savidor A."/>
            <person name="Scheuring C.F."/>
            <person name="Smith B.M."/>
            <person name="Sobral B.W."/>
            <person name="Terry A."/>
            <person name="Torto-Alalibo T.A."/>
            <person name="Win J."/>
            <person name="Xu Z."/>
            <person name="Zhang H."/>
            <person name="Grigoriev I.V."/>
            <person name="Rokhsar D.S."/>
            <person name="Boore J.L."/>
        </authorList>
    </citation>
    <scope>NUCLEOTIDE SEQUENCE [LARGE SCALE GENOMIC DNA]</scope>
    <source>
        <strain evidence="2 3">P6497</strain>
    </source>
</reference>
<dbReference type="GeneID" id="20640582"/>
<feature type="region of interest" description="Disordered" evidence="1">
    <location>
        <begin position="82"/>
        <end position="114"/>
    </location>
</feature>
<dbReference type="InParanoid" id="G5A046"/>
<dbReference type="EMBL" id="JH159158">
    <property type="protein sequence ID" value="EGZ11289.1"/>
    <property type="molecule type" value="Genomic_DNA"/>
</dbReference>
<feature type="compositionally biased region" description="Polar residues" evidence="1">
    <location>
        <begin position="27"/>
        <end position="36"/>
    </location>
</feature>
<gene>
    <name evidence="2" type="ORF">PHYSODRAFT_287322</name>
</gene>
<sequence length="114" mass="12156">MAAWDERESASARGPLAAARAARDQEQTGLSGNKGTVVTGYGPMWGKVQKPPRYDTEGRPVSNGKARLDEWWMAIPPGFQLVPTNQGSAANSSKIQTGGGVQQTSVQQQSGWRG</sequence>